<dbReference type="Proteomes" id="UP000835052">
    <property type="component" value="Unassembled WGS sequence"/>
</dbReference>
<gene>
    <name evidence="2" type="ORF">CAUJ_LOCUS9071</name>
</gene>
<evidence type="ECO:0000313" key="2">
    <source>
        <dbReference type="EMBL" id="CAD6193152.1"/>
    </source>
</evidence>
<feature type="transmembrane region" description="Helical" evidence="1">
    <location>
        <begin position="478"/>
        <end position="507"/>
    </location>
</feature>
<organism evidence="2 3">
    <name type="scientific">Caenorhabditis auriculariae</name>
    <dbReference type="NCBI Taxonomy" id="2777116"/>
    <lineage>
        <taxon>Eukaryota</taxon>
        <taxon>Metazoa</taxon>
        <taxon>Ecdysozoa</taxon>
        <taxon>Nematoda</taxon>
        <taxon>Chromadorea</taxon>
        <taxon>Rhabditida</taxon>
        <taxon>Rhabditina</taxon>
        <taxon>Rhabditomorpha</taxon>
        <taxon>Rhabditoidea</taxon>
        <taxon>Rhabditidae</taxon>
        <taxon>Peloderinae</taxon>
        <taxon>Caenorhabditis</taxon>
    </lineage>
</organism>
<protein>
    <submittedName>
        <fullName evidence="2">Uncharacterized protein</fullName>
    </submittedName>
</protein>
<name>A0A8S1HDI1_9PELO</name>
<proteinExistence type="predicted"/>
<dbReference type="AlphaFoldDB" id="A0A8S1HDI1"/>
<comment type="caution">
    <text evidence="2">The sequence shown here is derived from an EMBL/GenBank/DDBJ whole genome shotgun (WGS) entry which is preliminary data.</text>
</comment>
<reference evidence="2" key="1">
    <citation type="submission" date="2020-10" db="EMBL/GenBank/DDBJ databases">
        <authorList>
            <person name="Kikuchi T."/>
        </authorList>
    </citation>
    <scope>NUCLEOTIDE SEQUENCE</scope>
    <source>
        <strain evidence="2">NKZ352</strain>
    </source>
</reference>
<feature type="transmembrane region" description="Helical" evidence="1">
    <location>
        <begin position="382"/>
        <end position="400"/>
    </location>
</feature>
<accession>A0A8S1HDI1</accession>
<feature type="transmembrane region" description="Helical" evidence="1">
    <location>
        <begin position="70"/>
        <end position="90"/>
    </location>
</feature>
<feature type="transmembrane region" description="Helical" evidence="1">
    <location>
        <begin position="452"/>
        <end position="472"/>
    </location>
</feature>
<keyword evidence="1" id="KW-1133">Transmembrane helix</keyword>
<dbReference type="EMBL" id="CAJGYM010000033">
    <property type="protein sequence ID" value="CAD6193152.1"/>
    <property type="molecule type" value="Genomic_DNA"/>
</dbReference>
<keyword evidence="3" id="KW-1185">Reference proteome</keyword>
<evidence type="ECO:0000256" key="1">
    <source>
        <dbReference type="SAM" id="Phobius"/>
    </source>
</evidence>
<feature type="transmembrane region" description="Helical" evidence="1">
    <location>
        <begin position="119"/>
        <end position="137"/>
    </location>
</feature>
<feature type="transmembrane region" description="Helical" evidence="1">
    <location>
        <begin position="319"/>
        <end position="338"/>
    </location>
</feature>
<sequence>MTLRRAHLSQARILLIIRGEKRASGGWAWPVNGRSLSSGAQGLTFAASLSMLLIAKTIARFLQQRPRFTLAFWIVSNAFLLILCISVELIDDAERRLNLSLNETSWEADLLKDLSGRPAISAVFPAVVLPALVLSILTRSLPVVLASSLASLQTSCLLTIASRFDVFREASTTMFILTSSLVSTANAIAVRKSWEKSRRGPSESTIGRLLVSCVDKSLPICIVLTTTASLLPLLAAPLDPLHSLTSSVILATCSLLQNLCAQMTVLAVLLVRHDFNLSCPTAPRGCGRLLQALVDEKLVYFAHFVCQIGQRMLASSLKIPLLVLYALALLVYMTKLGLRTFLTMYSASKRGQEDWRTLAAISGAFSMTLLLLVAINRRVQMHTAASIAAVSASFSTFHFFEELLLPKVDLSLLQILTVSIIPIDSSVRYCLAYKCSRKKKHSSKVLDALDTVFSQITIPAVAMISTAALFYFRDQELMMAPLVATLVVTWFSSVIFTSAAMMFFGAWSSCGRHRRESQQSDSRSLYTEKLSSHPIFLTLKTTPDATVLLIIMPTAE</sequence>
<keyword evidence="1" id="KW-0472">Membrane</keyword>
<feature type="transmembrane region" description="Helical" evidence="1">
    <location>
        <begin position="144"/>
        <end position="164"/>
    </location>
</feature>
<feature type="transmembrane region" description="Helical" evidence="1">
    <location>
        <begin position="358"/>
        <end position="375"/>
    </location>
</feature>
<feature type="transmembrane region" description="Helical" evidence="1">
    <location>
        <begin position="170"/>
        <end position="190"/>
    </location>
</feature>
<evidence type="ECO:0000313" key="3">
    <source>
        <dbReference type="Proteomes" id="UP000835052"/>
    </source>
</evidence>
<dbReference type="OrthoDB" id="5809313at2759"/>
<keyword evidence="1" id="KW-0812">Transmembrane</keyword>
<feature type="transmembrane region" description="Helical" evidence="1">
    <location>
        <begin position="412"/>
        <end position="431"/>
    </location>
</feature>